<dbReference type="SMART" id="SM00388">
    <property type="entry name" value="HisKA"/>
    <property type="match status" value="1"/>
</dbReference>
<dbReference type="SUPFAM" id="SSF55874">
    <property type="entry name" value="ATPase domain of HSP90 chaperone/DNA topoisomerase II/histidine kinase"/>
    <property type="match status" value="1"/>
</dbReference>
<feature type="transmembrane region" description="Helical" evidence="7">
    <location>
        <begin position="12"/>
        <end position="35"/>
    </location>
</feature>
<dbReference type="STRING" id="329186.SAMN02927925_00054"/>
<feature type="domain" description="Histidine kinase" evidence="8">
    <location>
        <begin position="262"/>
        <end position="472"/>
    </location>
</feature>
<dbReference type="AlphaFoldDB" id="A0A1G4V1Z0"/>
<evidence type="ECO:0000256" key="6">
    <source>
        <dbReference type="ARBA" id="ARBA00023012"/>
    </source>
</evidence>
<dbReference type="PRINTS" id="PR00344">
    <property type="entry name" value="BCTRLSENSOR"/>
</dbReference>
<feature type="transmembrane region" description="Helical" evidence="7">
    <location>
        <begin position="208"/>
        <end position="230"/>
    </location>
</feature>
<evidence type="ECO:0000313" key="10">
    <source>
        <dbReference type="Proteomes" id="UP000182124"/>
    </source>
</evidence>
<dbReference type="CDD" id="cd00082">
    <property type="entry name" value="HisKA"/>
    <property type="match status" value="1"/>
</dbReference>
<keyword evidence="5 9" id="KW-0418">Kinase</keyword>
<dbReference type="InterPro" id="IPR003661">
    <property type="entry name" value="HisK_dim/P_dom"/>
</dbReference>
<dbReference type="Gene3D" id="3.30.565.10">
    <property type="entry name" value="Histidine kinase-like ATPase, C-terminal domain"/>
    <property type="match status" value="1"/>
</dbReference>
<evidence type="ECO:0000256" key="7">
    <source>
        <dbReference type="SAM" id="Phobius"/>
    </source>
</evidence>
<dbReference type="InterPro" id="IPR050736">
    <property type="entry name" value="Sensor_HK_Regulatory"/>
</dbReference>
<evidence type="ECO:0000256" key="2">
    <source>
        <dbReference type="ARBA" id="ARBA00012438"/>
    </source>
</evidence>
<dbReference type="Pfam" id="PF02518">
    <property type="entry name" value="HATPase_c"/>
    <property type="match status" value="1"/>
</dbReference>
<dbReference type="SMART" id="SM00387">
    <property type="entry name" value="HATPase_c"/>
    <property type="match status" value="1"/>
</dbReference>
<evidence type="ECO:0000256" key="1">
    <source>
        <dbReference type="ARBA" id="ARBA00000085"/>
    </source>
</evidence>
<keyword evidence="7" id="KW-1133">Transmembrane helix</keyword>
<name>A0A1G4V1Z0_9FLAO</name>
<keyword evidence="3" id="KW-0597">Phosphoprotein</keyword>
<organism evidence="9 10">
    <name type="scientific">Flavobacterium saliperosum</name>
    <dbReference type="NCBI Taxonomy" id="329186"/>
    <lineage>
        <taxon>Bacteria</taxon>
        <taxon>Pseudomonadati</taxon>
        <taxon>Bacteroidota</taxon>
        <taxon>Flavobacteriia</taxon>
        <taxon>Flavobacteriales</taxon>
        <taxon>Flavobacteriaceae</taxon>
        <taxon>Flavobacterium</taxon>
    </lineage>
</organism>
<accession>A0A1G4V1Z0</accession>
<dbReference type="eggNOG" id="COG4251">
    <property type="taxonomic scope" value="Bacteria"/>
</dbReference>
<evidence type="ECO:0000259" key="8">
    <source>
        <dbReference type="PROSITE" id="PS50109"/>
    </source>
</evidence>
<dbReference type="Proteomes" id="UP000182124">
    <property type="component" value="Unassembled WGS sequence"/>
</dbReference>
<dbReference type="Gene3D" id="1.10.287.130">
    <property type="match status" value="1"/>
</dbReference>
<evidence type="ECO:0000256" key="3">
    <source>
        <dbReference type="ARBA" id="ARBA00022553"/>
    </source>
</evidence>
<evidence type="ECO:0000313" key="9">
    <source>
        <dbReference type="EMBL" id="SCW99890.1"/>
    </source>
</evidence>
<proteinExistence type="predicted"/>
<gene>
    <name evidence="9" type="ORF">SAMN02927925_00054</name>
</gene>
<dbReference type="InterPro" id="IPR036890">
    <property type="entry name" value="HATPase_C_sf"/>
</dbReference>
<dbReference type="PROSITE" id="PS50109">
    <property type="entry name" value="HIS_KIN"/>
    <property type="match status" value="1"/>
</dbReference>
<keyword evidence="4" id="KW-0808">Transferase</keyword>
<dbReference type="EMBL" id="FMTY01000001">
    <property type="protein sequence ID" value="SCW99890.1"/>
    <property type="molecule type" value="Genomic_DNA"/>
</dbReference>
<dbReference type="Pfam" id="PF00512">
    <property type="entry name" value="HisKA"/>
    <property type="match status" value="1"/>
</dbReference>
<keyword evidence="7" id="KW-0472">Membrane</keyword>
<dbReference type="PANTHER" id="PTHR43711:SF26">
    <property type="entry name" value="SENSOR HISTIDINE KINASE RCSC"/>
    <property type="match status" value="1"/>
</dbReference>
<keyword evidence="6" id="KW-0902">Two-component regulatory system</keyword>
<dbReference type="EC" id="2.7.13.3" evidence="2"/>
<dbReference type="InterPro" id="IPR004358">
    <property type="entry name" value="Sig_transdc_His_kin-like_C"/>
</dbReference>
<evidence type="ECO:0000256" key="5">
    <source>
        <dbReference type="ARBA" id="ARBA00022777"/>
    </source>
</evidence>
<dbReference type="PANTHER" id="PTHR43711">
    <property type="entry name" value="TWO-COMPONENT HISTIDINE KINASE"/>
    <property type="match status" value="1"/>
</dbReference>
<reference evidence="9 10" key="1">
    <citation type="submission" date="2016-10" db="EMBL/GenBank/DDBJ databases">
        <authorList>
            <person name="de Groot N.N."/>
        </authorList>
    </citation>
    <scope>NUCLEOTIDE SEQUENCE [LARGE SCALE GENOMIC DNA]</scope>
    <source>
        <strain evidence="9 10">CGMCC 1.3801</strain>
    </source>
</reference>
<sequence length="474" mass="53913">MNKRGIIEKLKLSNVFALLLIVLLSCASLIVINYYTIKILSVNRAYINGESHYSKGQKEAVRHLTAYLYTQDEKLWELFQEELKIPKGDGIAREALLNNGDETIIKEGLRAGGNNEKDLDGMILLFKKFHTVSFFKKAVDEWEKGDRLINQLEVIGNEAHQKIKTSGLNSQEREIILSQISRVSDVLSKVQRNYSNTLSDGTRKIEAYLIYTNIFFILIIISSLTFYHSAMIKKLMLSKKEVEVHNENLTIANSELDKFVYSASHDLRSPITSLKGLIEIAQDENDLAQIKEYMRLMHESLTKQDQFISDIIDYSRNKRKQLVVEMVSLDKLIDDAISQHQHLKDADNIVIKKNIAVNEIHSDSLRLKIILNNLISNAIKYSDNKKKEKHIVIKTDEANGFYTIEVNDNGIGIKDEFKNKIFEMFFVTNNNVGSGLGLYIAKEAAENLNGSISVSTKINEGSTFTVNLPKLYGI</sequence>
<evidence type="ECO:0000256" key="4">
    <source>
        <dbReference type="ARBA" id="ARBA00022679"/>
    </source>
</evidence>
<dbReference type="SUPFAM" id="SSF47384">
    <property type="entry name" value="Homodimeric domain of signal transducing histidine kinase"/>
    <property type="match status" value="1"/>
</dbReference>
<dbReference type="InterPro" id="IPR003594">
    <property type="entry name" value="HATPase_dom"/>
</dbReference>
<dbReference type="PROSITE" id="PS51257">
    <property type="entry name" value="PROKAR_LIPOPROTEIN"/>
    <property type="match status" value="1"/>
</dbReference>
<comment type="catalytic activity">
    <reaction evidence="1">
        <text>ATP + protein L-histidine = ADP + protein N-phospho-L-histidine.</text>
        <dbReference type="EC" id="2.7.13.3"/>
    </reaction>
</comment>
<protein>
    <recommendedName>
        <fullName evidence="2">histidine kinase</fullName>
        <ecNumber evidence="2">2.7.13.3</ecNumber>
    </recommendedName>
</protein>
<dbReference type="InterPro" id="IPR005467">
    <property type="entry name" value="His_kinase_dom"/>
</dbReference>
<dbReference type="CDD" id="cd00075">
    <property type="entry name" value="HATPase"/>
    <property type="match status" value="1"/>
</dbReference>
<keyword evidence="7" id="KW-0812">Transmembrane</keyword>
<dbReference type="RefSeq" id="WP_023575147.1">
    <property type="nucleotide sequence ID" value="NZ_CBCSBQ010000013.1"/>
</dbReference>
<dbReference type="GO" id="GO:0000155">
    <property type="term" value="F:phosphorelay sensor kinase activity"/>
    <property type="evidence" value="ECO:0007669"/>
    <property type="project" value="InterPro"/>
</dbReference>
<dbReference type="InterPro" id="IPR036097">
    <property type="entry name" value="HisK_dim/P_sf"/>
</dbReference>